<keyword evidence="9" id="KW-1185">Reference proteome</keyword>
<dbReference type="Pfam" id="PF03755">
    <property type="entry name" value="YicC-like_N"/>
    <property type="match status" value="1"/>
</dbReference>
<dbReference type="GO" id="GO:0004521">
    <property type="term" value="F:RNA endonuclease activity"/>
    <property type="evidence" value="ECO:0007669"/>
    <property type="project" value="InterPro"/>
</dbReference>
<organism evidence="8 9">
    <name type="scientific">Methylobacter tundripaludum (strain ATCC BAA-1195 / DSM 17260 / SV96)</name>
    <dbReference type="NCBI Taxonomy" id="697282"/>
    <lineage>
        <taxon>Bacteria</taxon>
        <taxon>Pseudomonadati</taxon>
        <taxon>Pseudomonadota</taxon>
        <taxon>Gammaproteobacteria</taxon>
        <taxon>Methylococcales</taxon>
        <taxon>Methylococcaceae</taxon>
        <taxon>Methylobacter</taxon>
    </lineage>
</organism>
<name>G3IXE7_METTV</name>
<evidence type="ECO:0000313" key="9">
    <source>
        <dbReference type="Proteomes" id="UP000004664"/>
    </source>
</evidence>
<dbReference type="eggNOG" id="COG1561">
    <property type="taxonomic scope" value="Bacteria"/>
</dbReference>
<evidence type="ECO:0000256" key="5">
    <source>
        <dbReference type="ARBA" id="ARBA00035648"/>
    </source>
</evidence>
<dbReference type="STRING" id="697282.Mettu_2047"/>
<dbReference type="PANTHER" id="PTHR30636">
    <property type="entry name" value="UPF0701 PROTEIN YICC"/>
    <property type="match status" value="1"/>
</dbReference>
<dbReference type="EMBL" id="JH109152">
    <property type="protein sequence ID" value="EGW23204.1"/>
    <property type="molecule type" value="Genomic_DNA"/>
</dbReference>
<evidence type="ECO:0000313" key="8">
    <source>
        <dbReference type="EMBL" id="EGW23204.1"/>
    </source>
</evidence>
<dbReference type="PANTHER" id="PTHR30636:SF3">
    <property type="entry name" value="UPF0701 PROTEIN YICC"/>
    <property type="match status" value="1"/>
</dbReference>
<dbReference type="GO" id="GO:0016787">
    <property type="term" value="F:hydrolase activity"/>
    <property type="evidence" value="ECO:0007669"/>
    <property type="project" value="UniProtKB-KW"/>
</dbReference>
<reference evidence="8 9" key="1">
    <citation type="submission" date="2011-06" db="EMBL/GenBank/DDBJ databases">
        <title>Genomic sequence of Methylobacter tundripaludum SV96.</title>
        <authorList>
            <consortium name="US DOE Joint Genome Institute"/>
            <person name="Lucas S."/>
            <person name="Han J."/>
            <person name="Lapidus A."/>
            <person name="Cheng J.-F."/>
            <person name="Goodwin L."/>
            <person name="Pitluck S."/>
            <person name="Held B."/>
            <person name="Detter J.C."/>
            <person name="Han C."/>
            <person name="Tapia R."/>
            <person name="Land M."/>
            <person name="Hauser L."/>
            <person name="Kyrpides N."/>
            <person name="Ivanova N."/>
            <person name="Ovchinnikova G."/>
            <person name="Pagani I."/>
            <person name="Klotz M.G."/>
            <person name="Dispirito A.A."/>
            <person name="Murrell J.C."/>
            <person name="Dunfield P."/>
            <person name="Kalyuzhnaya M.G."/>
            <person name="Svenning M."/>
            <person name="Trotsenko Y.A."/>
            <person name="Stein L.Y."/>
            <person name="Woyke T."/>
        </authorList>
    </citation>
    <scope>NUCLEOTIDE SEQUENCE [LARGE SCALE GENOMIC DNA]</scope>
    <source>
        <strain evidence="9">ATCC BAA-1195 / DSM 17260 / SV96</strain>
    </source>
</reference>
<protein>
    <recommendedName>
        <fullName evidence="10">YicC family protein</fullName>
    </recommendedName>
</protein>
<dbReference type="Proteomes" id="UP000004664">
    <property type="component" value="Unassembled WGS sequence"/>
</dbReference>
<proteinExistence type="inferred from homology"/>
<feature type="domain" description="Endoribonuclease YicC-like N-terminal" evidence="6">
    <location>
        <begin position="2"/>
        <end position="154"/>
    </location>
</feature>
<dbReference type="Pfam" id="PF08340">
    <property type="entry name" value="YicC-like_C"/>
    <property type="match status" value="1"/>
</dbReference>
<evidence type="ECO:0000256" key="4">
    <source>
        <dbReference type="ARBA" id="ARBA00022801"/>
    </source>
</evidence>
<evidence type="ECO:0000259" key="7">
    <source>
        <dbReference type="Pfam" id="PF08340"/>
    </source>
</evidence>
<keyword evidence="3" id="KW-0255">Endonuclease</keyword>
<comment type="cofactor">
    <cofactor evidence="1">
        <name>a divalent metal cation</name>
        <dbReference type="ChEBI" id="CHEBI:60240"/>
    </cofactor>
</comment>
<comment type="similarity">
    <text evidence="5">Belongs to the YicC/YloC family.</text>
</comment>
<sequence>MIRSMTAFAGNETEIGDLTISCELRSVNHRYCDISLRLPDRLRFVEADLRSAIAAKINRGKVECSLSYKKQAKNGQGFIINTDAVATLLAATHTIEQQMMGPLSFSALDVLAFPGIQQEPDIDKEQLDLGIATLVDQTLAQLLEAREREGAQLKLLIEERCAKMLIFVVSAGKRMPEVLLLIRNKLNDRIAELVAQPDFDRLEQELVLLAQKLDITEELDRLETHITEVLRVLKQKDPVGRRLDFLMQELNREANTLGSKSTDKEMTKIAIELKVLIEQMREQIQNIE</sequence>
<evidence type="ECO:0000256" key="3">
    <source>
        <dbReference type="ARBA" id="ARBA00022759"/>
    </source>
</evidence>
<feature type="domain" description="Endoribonuclease YicC-like C-terminal" evidence="7">
    <location>
        <begin position="173"/>
        <end position="288"/>
    </location>
</feature>
<keyword evidence="4" id="KW-0378">Hydrolase</keyword>
<dbReference type="HOGENOM" id="CLU_076609_0_0_6"/>
<dbReference type="OrthoDB" id="9771229at2"/>
<gene>
    <name evidence="8" type="ORF">Mettu_2047</name>
</gene>
<evidence type="ECO:0008006" key="10">
    <source>
        <dbReference type="Google" id="ProtNLM"/>
    </source>
</evidence>
<dbReference type="NCBIfam" id="TIGR00255">
    <property type="entry name" value="YicC/YloC family endoribonuclease"/>
    <property type="match status" value="1"/>
</dbReference>
<evidence type="ECO:0000256" key="2">
    <source>
        <dbReference type="ARBA" id="ARBA00022722"/>
    </source>
</evidence>
<evidence type="ECO:0000259" key="6">
    <source>
        <dbReference type="Pfam" id="PF03755"/>
    </source>
</evidence>
<dbReference type="RefSeq" id="WP_006891324.1">
    <property type="nucleotide sequence ID" value="NZ_JH109152.1"/>
</dbReference>
<dbReference type="InterPro" id="IPR013551">
    <property type="entry name" value="YicC-like_C"/>
</dbReference>
<dbReference type="InterPro" id="IPR013527">
    <property type="entry name" value="YicC-like_N"/>
</dbReference>
<accession>G3IXE7</accession>
<dbReference type="AlphaFoldDB" id="G3IXE7"/>
<evidence type="ECO:0000256" key="1">
    <source>
        <dbReference type="ARBA" id="ARBA00001968"/>
    </source>
</evidence>
<keyword evidence="2" id="KW-0540">Nuclease</keyword>
<dbReference type="InterPro" id="IPR005229">
    <property type="entry name" value="YicC/YloC-like"/>
</dbReference>